<dbReference type="STRING" id="69293.ENSGACP00000013983"/>
<evidence type="ECO:0000313" key="10">
    <source>
        <dbReference type="Ensembl" id="ENSGACP00000013983.1"/>
    </source>
</evidence>
<comment type="subcellular location">
    <subcellularLocation>
        <location evidence="1 7">Nucleus</location>
    </subcellularLocation>
</comment>
<feature type="region of interest" description="Disordered" evidence="8">
    <location>
        <begin position="338"/>
        <end position="373"/>
    </location>
</feature>
<evidence type="ECO:0000256" key="3">
    <source>
        <dbReference type="ARBA" id="ARBA00023125"/>
    </source>
</evidence>
<feature type="DNA-binding region" description="Fork-head" evidence="7">
    <location>
        <begin position="56"/>
        <end position="139"/>
    </location>
</feature>
<dbReference type="InterPro" id="IPR030456">
    <property type="entry name" value="TF_fork_head_CS_2"/>
</dbReference>
<dbReference type="PROSITE" id="PS00657">
    <property type="entry name" value="FORK_HEAD_1"/>
    <property type="match status" value="1"/>
</dbReference>
<dbReference type="PROSITE" id="PS00658">
    <property type="entry name" value="FORK_HEAD_2"/>
    <property type="match status" value="1"/>
</dbReference>
<dbReference type="FunFam" id="1.10.10.10:FF:000135">
    <property type="entry name" value="forkhead box protein G1"/>
    <property type="match status" value="1"/>
</dbReference>
<dbReference type="PRINTS" id="PR00053">
    <property type="entry name" value="FORKHEAD"/>
</dbReference>
<evidence type="ECO:0000256" key="5">
    <source>
        <dbReference type="ARBA" id="ARBA00023242"/>
    </source>
</evidence>
<feature type="compositionally biased region" description="Pro residues" evidence="8">
    <location>
        <begin position="354"/>
        <end position="363"/>
    </location>
</feature>
<dbReference type="OMA" id="CKQPSPY"/>
<evidence type="ECO:0000256" key="8">
    <source>
        <dbReference type="SAM" id="MobiDB-lite"/>
    </source>
</evidence>
<feature type="compositionally biased region" description="Low complexity" evidence="8">
    <location>
        <begin position="254"/>
        <end position="271"/>
    </location>
</feature>
<dbReference type="PROSITE" id="PS50039">
    <property type="entry name" value="FORK_HEAD_3"/>
    <property type="match status" value="1"/>
</dbReference>
<dbReference type="InterPro" id="IPR036388">
    <property type="entry name" value="WH-like_DNA-bd_sf"/>
</dbReference>
<dbReference type="InParanoid" id="G3P8Q9"/>
<accession>G3P8Q9</accession>
<dbReference type="eggNOG" id="KOG2294">
    <property type="taxonomic scope" value="Eukaryota"/>
</dbReference>
<sequence>LPLRITRCLERERETMSNELNSSLTSIDWLPQLGTSSLRDFLPSLPDPPPPNYKGKPPHSYATLIAMAIAAAPERKLSLNDIYTWISDRFPHYSRAGRGWKNSIRHNLSLNKCFRKVPRPQSDPGKGSYWTMDGPAEENQIPLYFKKLVQRTEQHIISYLLLFSHDSADVEGIRRSKADPLSISAVAGSSNLGDTSGARSPFSSGQPSPFPQSPACTPLPVHLHPPAGLHPADSTYSVASFPPRHPPGLTFPDPAARLPANSASSPAAASFSDAPLSFPHSGSAPSFSCAPVSVSECTAPGASLSPSAVAAAAVVSSNPSADPALRFTFADAAPPALGNNDAAPLHTPTLLPMSPRPAPPAPPQTSANPPEAERISQYTKLVLNRKQQHKRKMSVLSKVAFLPCASAVPADWFINPDSLKESFRIASNLDWANIDLSGHPDLLESMRQAQLCDWALDPALFTSLCDSLNRFFTHRGMITSGNNSPLQVPPLASNPPPTLASLTHPSPLPYSPMVHPISGVQPPRRAPHTAPGLQRAPLTQPANTTAGMQPQFMAPRPRPPLKSLHSNSEEFQDDFDWDSLLV</sequence>
<dbReference type="Pfam" id="PF00250">
    <property type="entry name" value="Forkhead"/>
    <property type="match status" value="1"/>
</dbReference>
<keyword evidence="4" id="KW-0804">Transcription</keyword>
<name>G3P8Q9_GASAC</name>
<reference evidence="10" key="1">
    <citation type="submission" date="2006-01" db="EMBL/GenBank/DDBJ databases">
        <authorList>
            <person name="Lindblad-Toh K."/>
            <person name="Mauceli E."/>
            <person name="Grabherr M."/>
            <person name="Chang J.L."/>
            <person name="Lander E.S."/>
        </authorList>
    </citation>
    <scope>NUCLEOTIDE SEQUENCE [LARGE SCALE GENOMIC DNA]</scope>
</reference>
<feature type="region of interest" description="Disordered" evidence="8">
    <location>
        <begin position="190"/>
        <end position="271"/>
    </location>
</feature>
<evidence type="ECO:0000256" key="2">
    <source>
        <dbReference type="ARBA" id="ARBA00023015"/>
    </source>
</evidence>
<keyword evidence="5 7" id="KW-0539">Nucleus</keyword>
<dbReference type="AlphaFoldDB" id="G3P8Q9"/>
<dbReference type="Ensembl" id="ENSGACT00000014008.1">
    <property type="protein sequence ID" value="ENSGACP00000013983.1"/>
    <property type="gene ID" value="ENSGACG00000010572.1"/>
</dbReference>
<dbReference type="Gene3D" id="1.10.10.10">
    <property type="entry name" value="Winged helix-like DNA-binding domain superfamily/Winged helix DNA-binding domain"/>
    <property type="match status" value="1"/>
</dbReference>
<dbReference type="InterPro" id="IPR036390">
    <property type="entry name" value="WH_DNA-bd_sf"/>
</dbReference>
<dbReference type="SMART" id="SM00339">
    <property type="entry name" value="FH"/>
    <property type="match status" value="1"/>
</dbReference>
<keyword evidence="2" id="KW-0805">Transcription regulation</keyword>
<organism evidence="10">
    <name type="scientific">Gasterosteus aculeatus</name>
    <name type="common">Three-spined stickleback</name>
    <dbReference type="NCBI Taxonomy" id="69293"/>
    <lineage>
        <taxon>Eukaryota</taxon>
        <taxon>Metazoa</taxon>
        <taxon>Chordata</taxon>
        <taxon>Craniata</taxon>
        <taxon>Vertebrata</taxon>
        <taxon>Euteleostomi</taxon>
        <taxon>Actinopterygii</taxon>
        <taxon>Neopterygii</taxon>
        <taxon>Teleostei</taxon>
        <taxon>Neoteleostei</taxon>
        <taxon>Acanthomorphata</taxon>
        <taxon>Eupercaria</taxon>
        <taxon>Perciformes</taxon>
        <taxon>Cottioidei</taxon>
        <taxon>Gasterosteales</taxon>
        <taxon>Gasterosteidae</taxon>
        <taxon>Gasterosteus</taxon>
    </lineage>
</organism>
<dbReference type="PANTHER" id="PTHR46078:SF4">
    <property type="entry name" value="FORKHEAD BOX J2"/>
    <property type="match status" value="1"/>
</dbReference>
<proteinExistence type="predicted"/>
<feature type="region of interest" description="Disordered" evidence="8">
    <location>
        <begin position="483"/>
        <end position="582"/>
    </location>
</feature>
<evidence type="ECO:0000256" key="1">
    <source>
        <dbReference type="ARBA" id="ARBA00004123"/>
    </source>
</evidence>
<dbReference type="PANTHER" id="PTHR46078">
    <property type="entry name" value="FORKHEAD BOX PROTEIN J2 FAMILY MEMBER"/>
    <property type="match status" value="1"/>
</dbReference>
<evidence type="ECO:0000256" key="7">
    <source>
        <dbReference type="PROSITE-ProRule" id="PRU00089"/>
    </source>
</evidence>
<evidence type="ECO:0000259" key="9">
    <source>
        <dbReference type="PROSITE" id="PS50039"/>
    </source>
</evidence>
<dbReference type="GO" id="GO:0000978">
    <property type="term" value="F:RNA polymerase II cis-regulatory region sequence-specific DNA binding"/>
    <property type="evidence" value="ECO:0007669"/>
    <property type="project" value="TreeGrafter"/>
</dbReference>
<reference evidence="10" key="2">
    <citation type="submission" date="2024-04" db="UniProtKB">
        <authorList>
            <consortium name="Ensembl"/>
        </authorList>
    </citation>
    <scope>IDENTIFICATION</scope>
</reference>
<dbReference type="InterPro" id="IPR001766">
    <property type="entry name" value="Fork_head_dom"/>
</dbReference>
<evidence type="ECO:0000256" key="6">
    <source>
        <dbReference type="ARBA" id="ARBA00034868"/>
    </source>
</evidence>
<dbReference type="GO" id="GO:0000981">
    <property type="term" value="F:DNA-binding transcription factor activity, RNA polymerase II-specific"/>
    <property type="evidence" value="ECO:0007669"/>
    <property type="project" value="TreeGrafter"/>
</dbReference>
<dbReference type="FunCoup" id="G3P8Q9">
    <property type="interactions" value="32"/>
</dbReference>
<evidence type="ECO:0000256" key="4">
    <source>
        <dbReference type="ARBA" id="ARBA00023163"/>
    </source>
</evidence>
<feature type="compositionally biased region" description="Acidic residues" evidence="8">
    <location>
        <begin position="570"/>
        <end position="582"/>
    </location>
</feature>
<dbReference type="Bgee" id="ENSGACG00000010572">
    <property type="expression patterns" value="Expressed in pharyngeal gill and 10 other cell types or tissues"/>
</dbReference>
<keyword evidence="3 7" id="KW-0238">DNA-binding</keyword>
<dbReference type="GO" id="GO:0005634">
    <property type="term" value="C:nucleus"/>
    <property type="evidence" value="ECO:0007669"/>
    <property type="project" value="UniProtKB-SubCell"/>
</dbReference>
<feature type="domain" description="Fork-head" evidence="9">
    <location>
        <begin position="56"/>
        <end position="139"/>
    </location>
</feature>
<dbReference type="InterPro" id="IPR045912">
    <property type="entry name" value="FOXJ2/3-like"/>
</dbReference>
<dbReference type="CDD" id="cd20024">
    <property type="entry name" value="FH_FOXJ2-like"/>
    <property type="match status" value="1"/>
</dbReference>
<protein>
    <recommendedName>
        <fullName evidence="6">Forkhead box protein G1</fullName>
    </recommendedName>
</protein>
<dbReference type="SUPFAM" id="SSF46785">
    <property type="entry name" value="Winged helix' DNA-binding domain"/>
    <property type="match status" value="1"/>
</dbReference>
<dbReference type="InterPro" id="IPR018122">
    <property type="entry name" value="TF_fork_head_CS_1"/>
</dbReference>